<feature type="domain" description="Mce/MlaD" evidence="2">
    <location>
        <begin position="41"/>
        <end position="114"/>
    </location>
</feature>
<gene>
    <name evidence="3" type="primary">mceF</name>
    <name evidence="3" type="ORF">GORHZ_068_00300</name>
</gene>
<comment type="caution">
    <text evidence="3">The sequence shown here is derived from an EMBL/GenBank/DDBJ whole genome shotgun (WGS) entry which is preliminary data.</text>
</comment>
<evidence type="ECO:0000313" key="3">
    <source>
        <dbReference type="EMBL" id="GAB89619.1"/>
    </source>
</evidence>
<feature type="transmembrane region" description="Helical" evidence="1">
    <location>
        <begin position="12"/>
        <end position="30"/>
    </location>
</feature>
<name>K6WST1_9ACTN</name>
<dbReference type="AlphaFoldDB" id="K6WST1"/>
<accession>K6WST1</accession>
<dbReference type="PANTHER" id="PTHR33371:SF16">
    <property type="entry name" value="MCE-FAMILY PROTEIN MCE3F"/>
    <property type="match status" value="1"/>
</dbReference>
<dbReference type="GO" id="GO:0005576">
    <property type="term" value="C:extracellular region"/>
    <property type="evidence" value="ECO:0007669"/>
    <property type="project" value="TreeGrafter"/>
</dbReference>
<evidence type="ECO:0000259" key="2">
    <source>
        <dbReference type="Pfam" id="PF02470"/>
    </source>
</evidence>
<protein>
    <submittedName>
        <fullName evidence="3">Mce family protein</fullName>
    </submittedName>
</protein>
<proteinExistence type="predicted"/>
<keyword evidence="1" id="KW-1133">Transmembrane helix</keyword>
<reference evidence="3 4" key="1">
    <citation type="submission" date="2012-08" db="EMBL/GenBank/DDBJ databases">
        <title>Whole genome shotgun sequence of Gordonia rhizosphera NBRC 16068.</title>
        <authorList>
            <person name="Takarada H."/>
            <person name="Isaki S."/>
            <person name="Hosoyama A."/>
            <person name="Tsuchikane K."/>
            <person name="Katsumata H."/>
            <person name="Baba S."/>
            <person name="Ohji S."/>
            <person name="Yamazaki S."/>
            <person name="Fujita N."/>
        </authorList>
    </citation>
    <scope>NUCLEOTIDE SEQUENCE [LARGE SCALE GENOMIC DNA]</scope>
    <source>
        <strain evidence="3 4">NBRC 16068</strain>
    </source>
</reference>
<dbReference type="InterPro" id="IPR005693">
    <property type="entry name" value="Mce"/>
</dbReference>
<dbReference type="NCBIfam" id="TIGR00996">
    <property type="entry name" value="Mtu_fam_mce"/>
    <property type="match status" value="1"/>
</dbReference>
<keyword evidence="4" id="KW-1185">Reference proteome</keyword>
<dbReference type="EMBL" id="BAHC01000068">
    <property type="protein sequence ID" value="GAB89619.1"/>
    <property type="molecule type" value="Genomic_DNA"/>
</dbReference>
<dbReference type="PANTHER" id="PTHR33371">
    <property type="entry name" value="INTERMEMBRANE PHOSPHOLIPID TRANSPORT SYSTEM BINDING PROTEIN MLAD-RELATED"/>
    <property type="match status" value="1"/>
</dbReference>
<evidence type="ECO:0000256" key="1">
    <source>
        <dbReference type="SAM" id="Phobius"/>
    </source>
</evidence>
<sequence>MILSRLVKVQLVIFVVAGVVATWMMLFTYMQVQSQLGIGRITVTLEAPVTGGLYRFANVSYRGVDVGRVTEVGLTEKGIRATLSIDSDEHIPADLSASIRSMSAVGELYVDLRPRTSTPPYLQDGAVIESRDVIVPEPVAPMLEKLNGLVSSIPKQQLFTLVSELNNSLGGQGSDLQTLLDSSATISSGLNRVADQTATLLRDSATLVDTQTQSLDAIRIWTTSLDGFTGQLVANTPDIQRLLAQGPGFADRVTGLLDSVKLTLPVLLANVTSVGRLAVTYNAGLEQILVLLPPAISTIQAVQPNRNGTKWGLGDFRLSGLSDPPACTVGFLPPSQWRSPQDTSDIDTPDGLYCQLPQSSPIGVRGARNIPCANKPGKRAPTAAMCNSDEEFHPLATRQPLLGPYPFDPNVQQQGVTPSSYTAVHPSVAIAQYDPADGSYVGSDGMRYSQGDLAPKTTGGWQSMMVH</sequence>
<evidence type="ECO:0000313" key="4">
    <source>
        <dbReference type="Proteomes" id="UP000008363"/>
    </source>
</evidence>
<organism evidence="3 4">
    <name type="scientific">Gordonia rhizosphera NBRC 16068</name>
    <dbReference type="NCBI Taxonomy" id="1108045"/>
    <lineage>
        <taxon>Bacteria</taxon>
        <taxon>Bacillati</taxon>
        <taxon>Actinomycetota</taxon>
        <taxon>Actinomycetes</taxon>
        <taxon>Mycobacteriales</taxon>
        <taxon>Gordoniaceae</taxon>
        <taxon>Gordonia</taxon>
    </lineage>
</organism>
<dbReference type="InterPro" id="IPR003399">
    <property type="entry name" value="Mce/MlaD"/>
</dbReference>
<dbReference type="RefSeq" id="WP_006331734.1">
    <property type="nucleotide sequence ID" value="NZ_BAHC01000068.1"/>
</dbReference>
<dbReference type="Proteomes" id="UP000008363">
    <property type="component" value="Unassembled WGS sequence"/>
</dbReference>
<dbReference type="OrthoDB" id="4741753at2"/>
<keyword evidence="1" id="KW-0812">Transmembrane</keyword>
<keyword evidence="1" id="KW-0472">Membrane</keyword>
<dbReference type="eggNOG" id="COG1463">
    <property type="taxonomic scope" value="Bacteria"/>
</dbReference>
<dbReference type="STRING" id="1108045.GORHZ_068_00300"/>
<dbReference type="InterPro" id="IPR052336">
    <property type="entry name" value="MlaD_Phospholipid_Transporter"/>
</dbReference>
<dbReference type="Pfam" id="PF02470">
    <property type="entry name" value="MlaD"/>
    <property type="match status" value="1"/>
</dbReference>